<reference evidence="1 2" key="1">
    <citation type="submission" date="2019-02" db="EMBL/GenBank/DDBJ databases">
        <title>Deep-cultivation of Planctomycetes and their phenomic and genomic characterization uncovers novel biology.</title>
        <authorList>
            <person name="Wiegand S."/>
            <person name="Jogler M."/>
            <person name="Boedeker C."/>
            <person name="Pinto D."/>
            <person name="Vollmers J."/>
            <person name="Rivas-Marin E."/>
            <person name="Kohn T."/>
            <person name="Peeters S.H."/>
            <person name="Heuer A."/>
            <person name="Rast P."/>
            <person name="Oberbeckmann S."/>
            <person name="Bunk B."/>
            <person name="Jeske O."/>
            <person name="Meyerdierks A."/>
            <person name="Storesund J.E."/>
            <person name="Kallscheuer N."/>
            <person name="Luecker S."/>
            <person name="Lage O.M."/>
            <person name="Pohl T."/>
            <person name="Merkel B.J."/>
            <person name="Hornburger P."/>
            <person name="Mueller R.-W."/>
            <person name="Bruemmer F."/>
            <person name="Labrenz M."/>
            <person name="Spormann A.M."/>
            <person name="Op Den Camp H."/>
            <person name="Overmann J."/>
            <person name="Amann R."/>
            <person name="Jetten M.S.M."/>
            <person name="Mascher T."/>
            <person name="Medema M.H."/>
            <person name="Devos D.P."/>
            <person name="Kaster A.-K."/>
            <person name="Ovreas L."/>
            <person name="Rohde M."/>
            <person name="Galperin M.Y."/>
            <person name="Jogler C."/>
        </authorList>
    </citation>
    <scope>NUCLEOTIDE SEQUENCE [LARGE SCALE GENOMIC DNA]</scope>
    <source>
        <strain evidence="1 2">Pla52o</strain>
    </source>
</reference>
<protein>
    <submittedName>
        <fullName evidence="1">Uncharacterized protein</fullName>
    </submittedName>
</protein>
<name>A0A5C6CED0_9BACT</name>
<sequence>MSIITPPQTGHPGWGVGFGSEVLEGEALEGGMLGGGADMIAGTPNPSAWMRRKQCVTREPMAFAAGDRFVFGRYSSC</sequence>
<gene>
    <name evidence="1" type="ORF">Pla52o_27890</name>
</gene>
<dbReference type="EMBL" id="SJPT01000004">
    <property type="protein sequence ID" value="TWU23253.1"/>
    <property type="molecule type" value="Genomic_DNA"/>
</dbReference>
<dbReference type="AlphaFoldDB" id="A0A5C6CED0"/>
<evidence type="ECO:0000313" key="2">
    <source>
        <dbReference type="Proteomes" id="UP000316304"/>
    </source>
</evidence>
<evidence type="ECO:0000313" key="1">
    <source>
        <dbReference type="EMBL" id="TWU23253.1"/>
    </source>
</evidence>
<comment type="caution">
    <text evidence="1">The sequence shown here is derived from an EMBL/GenBank/DDBJ whole genome shotgun (WGS) entry which is preliminary data.</text>
</comment>
<keyword evidence="2" id="KW-1185">Reference proteome</keyword>
<proteinExistence type="predicted"/>
<dbReference type="Proteomes" id="UP000316304">
    <property type="component" value="Unassembled WGS sequence"/>
</dbReference>
<accession>A0A5C6CED0</accession>
<organism evidence="1 2">
    <name type="scientific">Novipirellula galeiformis</name>
    <dbReference type="NCBI Taxonomy" id="2528004"/>
    <lineage>
        <taxon>Bacteria</taxon>
        <taxon>Pseudomonadati</taxon>
        <taxon>Planctomycetota</taxon>
        <taxon>Planctomycetia</taxon>
        <taxon>Pirellulales</taxon>
        <taxon>Pirellulaceae</taxon>
        <taxon>Novipirellula</taxon>
    </lineage>
</organism>